<proteinExistence type="predicted"/>
<feature type="transmembrane region" description="Helical" evidence="1">
    <location>
        <begin position="12"/>
        <end position="37"/>
    </location>
</feature>
<gene>
    <name evidence="2" type="ORF">DIU24_02240</name>
</gene>
<organism evidence="2 3">
    <name type="scientific">candidate division WWE3 bacterium</name>
    <dbReference type="NCBI Taxonomy" id="2053526"/>
    <lineage>
        <taxon>Bacteria</taxon>
        <taxon>Katanobacteria</taxon>
    </lineage>
</organism>
<keyword evidence="1" id="KW-0812">Transmembrane</keyword>
<dbReference type="EMBL" id="DQFB01000003">
    <property type="protein sequence ID" value="HCQ40510.1"/>
    <property type="molecule type" value="Genomic_DNA"/>
</dbReference>
<evidence type="ECO:0000313" key="2">
    <source>
        <dbReference type="EMBL" id="HCQ40510.1"/>
    </source>
</evidence>
<keyword evidence="1" id="KW-1133">Transmembrane helix</keyword>
<keyword evidence="1" id="KW-0472">Membrane</keyword>
<sequence>MFIKAQKNLMWLLVTVAVIFYLAVIYDFLGYIGLYAVSKPLEIVLSTIYGSCAVIIGVIFLKHTGRGYVAAGLVFLSFAALAAFHLFGTLILALFP</sequence>
<dbReference type="Proteomes" id="UP000262056">
    <property type="component" value="Unassembled WGS sequence"/>
</dbReference>
<feature type="transmembrane region" description="Helical" evidence="1">
    <location>
        <begin position="43"/>
        <end position="61"/>
    </location>
</feature>
<name>A0A656PNU5_UNCKA</name>
<accession>A0A656PNU5</accession>
<comment type="caution">
    <text evidence="2">The sequence shown here is derived from an EMBL/GenBank/DDBJ whole genome shotgun (WGS) entry which is preliminary data.</text>
</comment>
<protein>
    <submittedName>
        <fullName evidence="2">Uncharacterized protein</fullName>
    </submittedName>
</protein>
<evidence type="ECO:0000313" key="3">
    <source>
        <dbReference type="Proteomes" id="UP000262056"/>
    </source>
</evidence>
<reference evidence="2 3" key="1">
    <citation type="journal article" date="2018" name="Nat. Biotechnol.">
        <title>A standardized bacterial taxonomy based on genome phylogeny substantially revises the tree of life.</title>
        <authorList>
            <person name="Parks D.H."/>
            <person name="Chuvochina M."/>
            <person name="Waite D.W."/>
            <person name="Rinke C."/>
            <person name="Skarshewski A."/>
            <person name="Chaumeil P.A."/>
            <person name="Hugenholtz P."/>
        </authorList>
    </citation>
    <scope>NUCLEOTIDE SEQUENCE [LARGE SCALE GENOMIC DNA]</scope>
    <source>
        <strain evidence="2">UBA12021</strain>
    </source>
</reference>
<evidence type="ECO:0000256" key="1">
    <source>
        <dbReference type="SAM" id="Phobius"/>
    </source>
</evidence>
<dbReference type="AlphaFoldDB" id="A0A656PNU5"/>
<feature type="transmembrane region" description="Helical" evidence="1">
    <location>
        <begin position="68"/>
        <end position="95"/>
    </location>
</feature>